<evidence type="ECO:0000313" key="4">
    <source>
        <dbReference type="Proteomes" id="UP000004208"/>
    </source>
</evidence>
<dbReference type="Pfam" id="PF02604">
    <property type="entry name" value="PhdYeFM_antitox"/>
    <property type="match status" value="1"/>
</dbReference>
<gene>
    <name evidence="3" type="ORF">HMPREF0291_10051</name>
</gene>
<sequence length="79" mass="8863">MTTISSRDFNHDVGAAKRAALDGPVVITERGKPSHVLLSIEAYRKLQGDGSSFVRKLRMSDPVDAEFERVDLEFRVPEF</sequence>
<comment type="similarity">
    <text evidence="1 2">Belongs to the phD/YefM antitoxin family.</text>
</comment>
<dbReference type="EMBL" id="ACLJ02000001">
    <property type="protein sequence ID" value="EFK54793.1"/>
    <property type="molecule type" value="Genomic_DNA"/>
</dbReference>
<dbReference type="HOGENOM" id="CLU_166832_1_0_11"/>
<dbReference type="InterPro" id="IPR036165">
    <property type="entry name" value="YefM-like_sf"/>
</dbReference>
<accession>D7WAB2</accession>
<comment type="caution">
    <text evidence="3">The sequence shown here is derived from an EMBL/GenBank/DDBJ whole genome shotgun (WGS) entry which is preliminary data.</text>
</comment>
<protein>
    <recommendedName>
        <fullName evidence="2">Antitoxin</fullName>
    </recommendedName>
</protein>
<dbReference type="SUPFAM" id="SSF143120">
    <property type="entry name" value="YefM-like"/>
    <property type="match status" value="1"/>
</dbReference>
<evidence type="ECO:0000313" key="3">
    <source>
        <dbReference type="EMBL" id="EFK54793.1"/>
    </source>
</evidence>
<dbReference type="NCBIfam" id="TIGR01552">
    <property type="entry name" value="phd_fam"/>
    <property type="match status" value="1"/>
</dbReference>
<dbReference type="Proteomes" id="UP000004208">
    <property type="component" value="Unassembled WGS sequence"/>
</dbReference>
<comment type="function">
    <text evidence="2">Antitoxin component of a type II toxin-antitoxin (TA) system.</text>
</comment>
<evidence type="ECO:0000256" key="1">
    <source>
        <dbReference type="ARBA" id="ARBA00009981"/>
    </source>
</evidence>
<reference evidence="3" key="1">
    <citation type="submission" date="2010-06" db="EMBL/GenBank/DDBJ databases">
        <authorList>
            <person name="Muzny D."/>
            <person name="Qin X."/>
            <person name="Buhay C."/>
            <person name="Dugan-Rocha S."/>
            <person name="Ding Y."/>
            <person name="Chen G."/>
            <person name="Hawes A."/>
            <person name="Holder M."/>
            <person name="Jhangiani S."/>
            <person name="Johnson A."/>
            <person name="Khan Z."/>
            <person name="Li Z."/>
            <person name="Liu W."/>
            <person name="Liu X."/>
            <person name="Perez L."/>
            <person name="Shen H."/>
            <person name="Wang Q."/>
            <person name="Watt J."/>
            <person name="Xi L."/>
            <person name="Xin Y."/>
            <person name="Zhou J."/>
            <person name="Deng J."/>
            <person name="Jiang H."/>
            <person name="Liu Y."/>
            <person name="Qu J."/>
            <person name="Song X.-Z."/>
            <person name="Zhang L."/>
            <person name="Villasana D."/>
            <person name="Johnson A."/>
            <person name="Liu J."/>
            <person name="Liyanage D."/>
            <person name="Lorensuhewa L."/>
            <person name="Robinson T."/>
            <person name="Song A."/>
            <person name="Song B.-B."/>
            <person name="Dinh H."/>
            <person name="Thornton R."/>
            <person name="Coyle M."/>
            <person name="Francisco L."/>
            <person name="Jackson L."/>
            <person name="Javaid M."/>
            <person name="Korchina V."/>
            <person name="Kovar C."/>
            <person name="Mata R."/>
            <person name="Mathew T."/>
            <person name="Ngo R."/>
            <person name="Nguyen L."/>
            <person name="Nguyen N."/>
            <person name="Okwuonu G."/>
            <person name="Ongeri F."/>
            <person name="Pham C."/>
            <person name="Simmons D."/>
            <person name="Wilczek-Boney K."/>
            <person name="Hale W."/>
            <person name="Jakkamsetti A."/>
            <person name="Pham P."/>
            <person name="Ruth R."/>
            <person name="San Lucas F."/>
            <person name="Warren J."/>
            <person name="Zhang J."/>
            <person name="Zhao Z."/>
            <person name="Zhou C."/>
            <person name="Zhu D."/>
            <person name="Lee S."/>
            <person name="Bess C."/>
            <person name="Blankenburg K."/>
            <person name="Forbes L."/>
            <person name="Fu Q."/>
            <person name="Gubbala S."/>
            <person name="Hirani K."/>
            <person name="Jayaseelan J.C."/>
            <person name="Lara F."/>
            <person name="Munidasa M."/>
            <person name="Palculict T."/>
            <person name="Patil S."/>
            <person name="Pu L.-L."/>
            <person name="Saada N."/>
            <person name="Tang L."/>
            <person name="Weissenberger G."/>
            <person name="Zhu Y."/>
            <person name="Hemphill L."/>
            <person name="Shang Y."/>
            <person name="Youmans B."/>
            <person name="Ayvaz T."/>
            <person name="Ross M."/>
            <person name="Santibanez J."/>
            <person name="Aqrawi P."/>
            <person name="Gross S."/>
            <person name="Joshi V."/>
            <person name="Fowler G."/>
            <person name="Nazareth L."/>
            <person name="Reid J."/>
            <person name="Worley K."/>
            <person name="Petrosino J."/>
            <person name="Highlander S."/>
            <person name="Gibbs R."/>
        </authorList>
    </citation>
    <scope>NUCLEOTIDE SEQUENCE [LARGE SCALE GENOMIC DNA]</scope>
    <source>
        <strain evidence="3">ATCC 33030</strain>
    </source>
</reference>
<dbReference type="STRING" id="585529.HMPREF0291_10051"/>
<organism evidence="3 4">
    <name type="scientific">Corynebacterium genitalium ATCC 33030</name>
    <dbReference type="NCBI Taxonomy" id="585529"/>
    <lineage>
        <taxon>Bacteria</taxon>
        <taxon>Bacillati</taxon>
        <taxon>Actinomycetota</taxon>
        <taxon>Actinomycetes</taxon>
        <taxon>Mycobacteriales</taxon>
        <taxon>Corynebacteriaceae</taxon>
        <taxon>Corynebacterium</taxon>
    </lineage>
</organism>
<dbReference type="OrthoDB" id="72009at2"/>
<dbReference type="eggNOG" id="COG2161">
    <property type="taxonomic scope" value="Bacteria"/>
</dbReference>
<evidence type="ECO:0000256" key="2">
    <source>
        <dbReference type="RuleBase" id="RU362080"/>
    </source>
</evidence>
<keyword evidence="4" id="KW-1185">Reference proteome</keyword>
<dbReference type="AlphaFoldDB" id="D7WAB2"/>
<dbReference type="RefSeq" id="WP_005286123.1">
    <property type="nucleotide sequence ID" value="NZ_CM000961.1"/>
</dbReference>
<name>D7WAB2_9CORY</name>
<dbReference type="Gene3D" id="3.40.1620.10">
    <property type="entry name" value="YefM-like domain"/>
    <property type="match status" value="1"/>
</dbReference>
<dbReference type="InterPro" id="IPR006442">
    <property type="entry name" value="Antitoxin_Phd/YefM"/>
</dbReference>
<proteinExistence type="inferred from homology"/>